<dbReference type="Ensembl" id="ENSMICT00000028001.2">
    <property type="protein sequence ID" value="ENSMICP00000037456.2"/>
    <property type="gene ID" value="ENSMICG00000035395.2"/>
</dbReference>
<dbReference type="PANTHER" id="PTHR22094:SF0">
    <property type="entry name" value="MUCIN-LIKE PROTEIN 3"/>
    <property type="match status" value="1"/>
</dbReference>
<feature type="compositionally biased region" description="Polar residues" evidence="1">
    <location>
        <begin position="352"/>
        <end position="363"/>
    </location>
</feature>
<feature type="region of interest" description="Disordered" evidence="1">
    <location>
        <begin position="57"/>
        <end position="366"/>
    </location>
</feature>
<feature type="compositionally biased region" description="Basic and acidic residues" evidence="1">
    <location>
        <begin position="133"/>
        <end position="142"/>
    </location>
</feature>
<evidence type="ECO:0000313" key="3">
    <source>
        <dbReference type="Proteomes" id="UP000694394"/>
    </source>
</evidence>
<dbReference type="PANTHER" id="PTHR22094">
    <property type="entry name" value="DIFFUSE PANBRONCHIOLITIS CRITICAL REGION GENE 1"/>
    <property type="match status" value="1"/>
</dbReference>
<feature type="compositionally biased region" description="Basic residues" evidence="1">
    <location>
        <begin position="151"/>
        <end position="163"/>
    </location>
</feature>
<feature type="compositionally biased region" description="Polar residues" evidence="1">
    <location>
        <begin position="303"/>
        <end position="319"/>
    </location>
</feature>
<feature type="compositionally biased region" description="Polar residues" evidence="1">
    <location>
        <begin position="261"/>
        <end position="274"/>
    </location>
</feature>
<name>A0A8C5W584_MICMU</name>
<reference evidence="2" key="3">
    <citation type="submission" date="2025-09" db="UniProtKB">
        <authorList>
            <consortium name="Ensembl"/>
        </authorList>
    </citation>
    <scope>IDENTIFICATION</scope>
</reference>
<feature type="compositionally biased region" description="Low complexity" evidence="1">
    <location>
        <begin position="205"/>
        <end position="228"/>
    </location>
</feature>
<reference evidence="2" key="2">
    <citation type="submission" date="2025-08" db="UniProtKB">
        <authorList>
            <consortium name="Ensembl"/>
        </authorList>
    </citation>
    <scope>IDENTIFICATION</scope>
</reference>
<dbReference type="EMBL" id="ABDC03007314">
    <property type="status" value="NOT_ANNOTATED_CDS"/>
    <property type="molecule type" value="Genomic_DNA"/>
</dbReference>
<sequence>SAFMCVLLCSGLGAAPFQEWQKTGESPTSGHLFPLAVGPVSGAPSVYTVLSSGERLPDLPKSIETPKPKHHCNTTHHSEPIHKPIDNSKSTDHKRPTADHEAPPTSGQNPSNQGKEPITRNKRSVDPTNSATTHKDSSDKKHLTPAPKSKTTCRRSTIKRPTRKPMVTGNSDKTISSLEKTTITLRNKSTTSPKITIPFHLSDNSGSNKKTTSSSEKITTATKTTYKTIQTPQKSEKPEDSTTVASDKLQIKTTKHIKETTLATNEETTSSPVKPTQHGEKTTSANEETTSSPVKPTQHGEKTTSANEETTSSPKTTSFPVKPTQHGEKTTSANEKTTSSPVKPTQHEEKITSANEKTTSSPSIRPPVKVTGDKFVAATSPYLHKTGVTLRCPLVLMELSSILWLPRSLHPGQMGENDPFPTDQNTWDNDPEDEGGPNSYPVYMMEQQTLGRGQIPSPR</sequence>
<feature type="compositionally biased region" description="Polar residues" evidence="1">
    <location>
        <begin position="168"/>
        <end position="194"/>
    </location>
</feature>
<evidence type="ECO:0000256" key="1">
    <source>
        <dbReference type="SAM" id="MobiDB-lite"/>
    </source>
</evidence>
<feature type="compositionally biased region" description="Polar residues" evidence="1">
    <location>
        <begin position="105"/>
        <end position="114"/>
    </location>
</feature>
<evidence type="ECO:0000313" key="2">
    <source>
        <dbReference type="Ensembl" id="ENSMICP00000037456.2"/>
    </source>
</evidence>
<dbReference type="EMBL" id="ABDC03007313">
    <property type="status" value="NOT_ANNOTATED_CDS"/>
    <property type="molecule type" value="Genomic_DNA"/>
</dbReference>
<feature type="compositionally biased region" description="Polar residues" evidence="1">
    <location>
        <begin position="282"/>
        <end position="295"/>
    </location>
</feature>
<organism evidence="2 3">
    <name type="scientific">Microcebus murinus</name>
    <name type="common">Gray mouse lemur</name>
    <name type="synonym">Lemur murinus</name>
    <dbReference type="NCBI Taxonomy" id="30608"/>
    <lineage>
        <taxon>Eukaryota</taxon>
        <taxon>Metazoa</taxon>
        <taxon>Chordata</taxon>
        <taxon>Craniata</taxon>
        <taxon>Vertebrata</taxon>
        <taxon>Euteleostomi</taxon>
        <taxon>Mammalia</taxon>
        <taxon>Eutheria</taxon>
        <taxon>Euarchontoglires</taxon>
        <taxon>Primates</taxon>
        <taxon>Strepsirrhini</taxon>
        <taxon>Lemuriformes</taxon>
        <taxon>Cheirogaleidae</taxon>
        <taxon>Microcebus</taxon>
    </lineage>
</organism>
<protein>
    <submittedName>
        <fullName evidence="2">Uncharacterized protein</fullName>
    </submittedName>
</protein>
<keyword evidence="3" id="KW-1185">Reference proteome</keyword>
<dbReference type="AlphaFoldDB" id="A0A8C5W584"/>
<proteinExistence type="predicted"/>
<feature type="compositionally biased region" description="Polar residues" evidence="1">
    <location>
        <begin position="330"/>
        <end position="343"/>
    </location>
</feature>
<reference evidence="2" key="1">
    <citation type="submission" date="2016-12" db="EMBL/GenBank/DDBJ databases">
        <title>Mouse lemur reference genome and diversity panel.</title>
        <authorList>
            <person name="Harris R."/>
            <person name="Larsen P."/>
            <person name="Liu Y."/>
            <person name="Hughes D.S."/>
            <person name="Murali S."/>
            <person name="Raveendran M."/>
            <person name="Korchina V."/>
            <person name="Wang M."/>
            <person name="Jhangiani S."/>
            <person name="Bandaranaike D."/>
            <person name="Bellair M."/>
            <person name="Blankenburg K."/>
            <person name="Chao H."/>
            <person name="Dahdouli M."/>
            <person name="Dinh H."/>
            <person name="Doddapaneni H."/>
            <person name="English A."/>
            <person name="Firestine M."/>
            <person name="Gnanaolivu R."/>
            <person name="Gross S."/>
            <person name="Hernandez B."/>
            <person name="Javaid M."/>
            <person name="Jayaseelan J."/>
            <person name="Jones J."/>
            <person name="Khan Z."/>
            <person name="Kovar C."/>
            <person name="Kurapati P."/>
            <person name="Le B."/>
            <person name="Lee S."/>
            <person name="Li M."/>
            <person name="Mathew T."/>
            <person name="Narasimhan A."/>
            <person name="Ngo D."/>
            <person name="Nguyen L."/>
            <person name="Okwuonu G."/>
            <person name="Ongeri F."/>
            <person name="Osuji N."/>
            <person name="Pu L.-L."/>
            <person name="Puazo M."/>
            <person name="Quiroz J."/>
            <person name="Raj R."/>
            <person name="Rajbhandari K."/>
            <person name="Reid J.G."/>
            <person name="Santibanez J."/>
            <person name="Sexton D."/>
            <person name="Skinner E."/>
            <person name="Vee V."/>
            <person name="Weissenberger G."/>
            <person name="Wu Y."/>
            <person name="Xin Y."/>
            <person name="Han Y."/>
            <person name="Campbell C."/>
            <person name="Brown A."/>
            <person name="Sullivan B."/>
            <person name="Shelton J."/>
            <person name="Brown S."/>
            <person name="Dudchenko O."/>
            <person name="Machol I."/>
            <person name="Durand N."/>
            <person name="Shamim M."/>
            <person name="Lieberman A."/>
            <person name="Muzny D.M."/>
            <person name="Richards S."/>
            <person name="Yoder A."/>
            <person name="Worley K.C."/>
            <person name="Rogers J."/>
            <person name="Gibbs R.A."/>
        </authorList>
    </citation>
    <scope>NUCLEOTIDE SEQUENCE [LARGE SCALE GENOMIC DNA]</scope>
</reference>
<dbReference type="GeneTree" id="ENSGT00390000016847"/>
<feature type="region of interest" description="Disordered" evidence="1">
    <location>
        <begin position="414"/>
        <end position="443"/>
    </location>
</feature>
<dbReference type="Proteomes" id="UP000694394">
    <property type="component" value="Chromosome 6"/>
</dbReference>
<dbReference type="InterPro" id="IPR026623">
    <property type="entry name" value="MUCL3"/>
</dbReference>
<accession>A0A8C5W584</accession>
<feature type="compositionally biased region" description="Basic and acidic residues" evidence="1">
    <location>
        <begin position="76"/>
        <end position="102"/>
    </location>
</feature>